<keyword evidence="2 8" id="KW-0863">Zinc-finger</keyword>
<keyword evidence="6" id="KW-0804">Transcription</keyword>
<dbReference type="EMBL" id="AUSU01007882">
    <property type="protein sequence ID" value="EPS60030.1"/>
    <property type="molecule type" value="Genomic_DNA"/>
</dbReference>
<dbReference type="GO" id="GO:0003677">
    <property type="term" value="F:DNA binding"/>
    <property type="evidence" value="ECO:0007669"/>
    <property type="project" value="UniProtKB-UniRule"/>
</dbReference>
<keyword evidence="12" id="KW-1185">Reference proteome</keyword>
<keyword evidence="5 8" id="KW-0238">DNA-binding</keyword>
<organism evidence="11 12">
    <name type="scientific">Genlisea aurea</name>
    <dbReference type="NCBI Taxonomy" id="192259"/>
    <lineage>
        <taxon>Eukaryota</taxon>
        <taxon>Viridiplantae</taxon>
        <taxon>Streptophyta</taxon>
        <taxon>Embryophyta</taxon>
        <taxon>Tracheophyta</taxon>
        <taxon>Spermatophyta</taxon>
        <taxon>Magnoliopsida</taxon>
        <taxon>eudicotyledons</taxon>
        <taxon>Gunneridae</taxon>
        <taxon>Pentapetalae</taxon>
        <taxon>asterids</taxon>
        <taxon>lamiids</taxon>
        <taxon>Lamiales</taxon>
        <taxon>Lentibulariaceae</taxon>
        <taxon>Genlisea</taxon>
    </lineage>
</organism>
<evidence type="ECO:0000256" key="6">
    <source>
        <dbReference type="ARBA" id="ARBA00023163"/>
    </source>
</evidence>
<feature type="compositionally biased region" description="Low complexity" evidence="9">
    <location>
        <begin position="36"/>
        <end position="46"/>
    </location>
</feature>
<dbReference type="AlphaFoldDB" id="S8BZL6"/>
<keyword evidence="3" id="KW-0862">Zinc</keyword>
<sequence length="225" mass="24961">MAPNIKLFGRRIFVPGPGESSPEGENPTPVDDGSTKSPISALSSESESADKDAAEEEEKKKKKKTMKKLKKPEKILPCPRCNSSQTKFCYYNNYNVNQPRHFCKSCQRYWTSGGTMRNVPVGAGKRKSKNSASLLRHITISNGNVLSFGHDSIDHRRNQTSGIPWNCPVFVPALYYNQLNLAVAAPIGTFHHIDKKATTEAIEVPQVLRANPAALSRSMLFRESV</sequence>
<feature type="domain" description="Dof-type" evidence="10">
    <location>
        <begin position="76"/>
        <end position="130"/>
    </location>
</feature>
<evidence type="ECO:0000313" key="11">
    <source>
        <dbReference type="EMBL" id="EPS60030.1"/>
    </source>
</evidence>
<evidence type="ECO:0000256" key="3">
    <source>
        <dbReference type="ARBA" id="ARBA00022833"/>
    </source>
</evidence>
<dbReference type="OrthoDB" id="1927254at2759"/>
<dbReference type="GO" id="GO:0003700">
    <property type="term" value="F:DNA-binding transcription factor activity"/>
    <property type="evidence" value="ECO:0007669"/>
    <property type="project" value="InterPro"/>
</dbReference>
<evidence type="ECO:0000256" key="4">
    <source>
        <dbReference type="ARBA" id="ARBA00023015"/>
    </source>
</evidence>
<evidence type="ECO:0000256" key="5">
    <source>
        <dbReference type="ARBA" id="ARBA00023125"/>
    </source>
</evidence>
<accession>S8BZL6</accession>
<comment type="subcellular location">
    <subcellularLocation>
        <location evidence="8">Nucleus</location>
    </subcellularLocation>
</comment>
<dbReference type="Proteomes" id="UP000015453">
    <property type="component" value="Unassembled WGS sequence"/>
</dbReference>
<dbReference type="PROSITE" id="PS50884">
    <property type="entry name" value="ZF_DOF_2"/>
    <property type="match status" value="1"/>
</dbReference>
<dbReference type="PROSITE" id="PS01361">
    <property type="entry name" value="ZF_DOF_1"/>
    <property type="match status" value="1"/>
</dbReference>
<protein>
    <recommendedName>
        <fullName evidence="10">Dof-type domain-containing protein</fullName>
    </recommendedName>
</protein>
<feature type="compositionally biased region" description="Basic residues" evidence="9">
    <location>
        <begin position="60"/>
        <end position="69"/>
    </location>
</feature>
<evidence type="ECO:0000256" key="8">
    <source>
        <dbReference type="PROSITE-ProRule" id="PRU00071"/>
    </source>
</evidence>
<dbReference type="InterPro" id="IPR045174">
    <property type="entry name" value="Dof"/>
</dbReference>
<evidence type="ECO:0000259" key="10">
    <source>
        <dbReference type="PROSITE" id="PS50884"/>
    </source>
</evidence>
<dbReference type="InterPro" id="IPR003851">
    <property type="entry name" value="Znf_Dof"/>
</dbReference>
<proteinExistence type="predicted"/>
<comment type="caution">
    <text evidence="11">The sequence shown here is derived from an EMBL/GenBank/DDBJ whole genome shotgun (WGS) entry which is preliminary data.</text>
</comment>
<feature type="region of interest" description="Disordered" evidence="9">
    <location>
        <begin position="1"/>
        <end position="69"/>
    </location>
</feature>
<keyword evidence="1" id="KW-0479">Metal-binding</keyword>
<name>S8BZL6_9LAMI</name>
<evidence type="ECO:0000256" key="7">
    <source>
        <dbReference type="ARBA" id="ARBA00023242"/>
    </source>
</evidence>
<evidence type="ECO:0000256" key="9">
    <source>
        <dbReference type="SAM" id="MobiDB-lite"/>
    </source>
</evidence>
<dbReference type="GO" id="GO:0005634">
    <property type="term" value="C:nucleus"/>
    <property type="evidence" value="ECO:0007669"/>
    <property type="project" value="UniProtKB-SubCell"/>
</dbReference>
<keyword evidence="7 8" id="KW-0539">Nucleus</keyword>
<gene>
    <name evidence="11" type="ORF">M569_14774</name>
</gene>
<evidence type="ECO:0000256" key="2">
    <source>
        <dbReference type="ARBA" id="ARBA00022771"/>
    </source>
</evidence>
<dbReference type="GO" id="GO:0008270">
    <property type="term" value="F:zinc ion binding"/>
    <property type="evidence" value="ECO:0007669"/>
    <property type="project" value="UniProtKB-KW"/>
</dbReference>
<keyword evidence="4" id="KW-0805">Transcription regulation</keyword>
<dbReference type="PANTHER" id="PTHR31089:SF75">
    <property type="entry name" value="CYCLIC DOF FACTOR 2"/>
    <property type="match status" value="1"/>
</dbReference>
<dbReference type="Pfam" id="PF02701">
    <property type="entry name" value="Zn_ribbon_Dof"/>
    <property type="match status" value="1"/>
</dbReference>
<evidence type="ECO:0000256" key="1">
    <source>
        <dbReference type="ARBA" id="ARBA00022723"/>
    </source>
</evidence>
<reference evidence="11 12" key="1">
    <citation type="journal article" date="2013" name="BMC Genomics">
        <title>The miniature genome of a carnivorous plant Genlisea aurea contains a low number of genes and short non-coding sequences.</title>
        <authorList>
            <person name="Leushkin E.V."/>
            <person name="Sutormin R.A."/>
            <person name="Nabieva E.R."/>
            <person name="Penin A.A."/>
            <person name="Kondrashov A.S."/>
            <person name="Logacheva M.D."/>
        </authorList>
    </citation>
    <scope>NUCLEOTIDE SEQUENCE [LARGE SCALE GENOMIC DNA]</scope>
</reference>
<evidence type="ECO:0000313" key="12">
    <source>
        <dbReference type="Proteomes" id="UP000015453"/>
    </source>
</evidence>
<dbReference type="PANTHER" id="PTHR31089">
    <property type="entry name" value="CYCLIC DOF FACTOR 2"/>
    <property type="match status" value="1"/>
</dbReference>